<dbReference type="GO" id="GO:0006826">
    <property type="term" value="P:iron ion transport"/>
    <property type="evidence" value="ECO:0007669"/>
    <property type="project" value="UniProtKB-KW"/>
</dbReference>
<keyword evidence="4" id="KW-0812">Transmembrane</keyword>
<feature type="region of interest" description="Disordered" evidence="10">
    <location>
        <begin position="29"/>
        <end position="60"/>
    </location>
</feature>
<feature type="non-terminal residue" evidence="12">
    <location>
        <position position="410"/>
    </location>
</feature>
<accession>T0Z7M6</accession>
<dbReference type="PANTHER" id="PTHR32552">
    <property type="entry name" value="FERRICHROME IRON RECEPTOR-RELATED"/>
    <property type="match status" value="1"/>
</dbReference>
<comment type="subcellular location">
    <subcellularLocation>
        <location evidence="1">Cell outer membrane</location>
        <topology evidence="1">Multi-pass membrane protein</topology>
    </subcellularLocation>
</comment>
<gene>
    <name evidence="12" type="ORF">B1A_16581</name>
</gene>
<comment type="caution">
    <text evidence="12">The sequence shown here is derived from an EMBL/GenBank/DDBJ whole genome shotgun (WGS) entry which is preliminary data.</text>
</comment>
<evidence type="ECO:0000256" key="7">
    <source>
        <dbReference type="ARBA" id="ARBA00023077"/>
    </source>
</evidence>
<keyword evidence="8" id="KW-0472">Membrane</keyword>
<keyword evidence="5" id="KW-0408">Iron</keyword>
<evidence type="ECO:0000256" key="3">
    <source>
        <dbReference type="ARBA" id="ARBA00022496"/>
    </source>
</evidence>
<dbReference type="InterPro" id="IPR039426">
    <property type="entry name" value="TonB-dep_rcpt-like"/>
</dbReference>
<evidence type="ECO:0000256" key="8">
    <source>
        <dbReference type="ARBA" id="ARBA00023136"/>
    </source>
</evidence>
<evidence type="ECO:0000256" key="5">
    <source>
        <dbReference type="ARBA" id="ARBA00023004"/>
    </source>
</evidence>
<dbReference type="GO" id="GO:0009279">
    <property type="term" value="C:cell outer membrane"/>
    <property type="evidence" value="ECO:0007669"/>
    <property type="project" value="UniProtKB-SubCell"/>
</dbReference>
<dbReference type="InterPro" id="IPR036942">
    <property type="entry name" value="Beta-barrel_TonB_sf"/>
</dbReference>
<evidence type="ECO:0000256" key="9">
    <source>
        <dbReference type="ARBA" id="ARBA00023237"/>
    </source>
</evidence>
<reference evidence="12" key="1">
    <citation type="submission" date="2013-08" db="EMBL/GenBank/DDBJ databases">
        <authorList>
            <person name="Mendez C."/>
            <person name="Richter M."/>
            <person name="Ferrer M."/>
            <person name="Sanchez J."/>
        </authorList>
    </citation>
    <scope>NUCLEOTIDE SEQUENCE</scope>
</reference>
<evidence type="ECO:0000256" key="6">
    <source>
        <dbReference type="ARBA" id="ARBA00023065"/>
    </source>
</evidence>
<keyword evidence="6" id="KW-0406">Ion transport</keyword>
<reference evidence="12" key="2">
    <citation type="journal article" date="2014" name="ISME J.">
        <title>Microbial stratification in low pH oxic and suboxic macroscopic growths along an acid mine drainage.</title>
        <authorList>
            <person name="Mendez-Garcia C."/>
            <person name="Mesa V."/>
            <person name="Sprenger R.R."/>
            <person name="Richter M."/>
            <person name="Diez M.S."/>
            <person name="Solano J."/>
            <person name="Bargiela R."/>
            <person name="Golyshina O.V."/>
            <person name="Manteca A."/>
            <person name="Ramos J.L."/>
            <person name="Gallego J.R."/>
            <person name="Llorente I."/>
            <person name="Martins Dos Santos V.A."/>
            <person name="Jensen O.N."/>
            <person name="Pelaez A.I."/>
            <person name="Sanchez J."/>
            <person name="Ferrer M."/>
        </authorList>
    </citation>
    <scope>NUCLEOTIDE SEQUENCE</scope>
</reference>
<evidence type="ECO:0000256" key="4">
    <source>
        <dbReference type="ARBA" id="ARBA00022692"/>
    </source>
</evidence>
<dbReference type="PANTHER" id="PTHR32552:SF81">
    <property type="entry name" value="TONB-DEPENDENT OUTER MEMBRANE RECEPTOR"/>
    <property type="match status" value="1"/>
</dbReference>
<sequence length="410" mass="43947">MKITAFACAALVLGGAAAAQAGVLPKASAAAGSQHPSPSTTSTGAPETGRASSSRAQPSPAALAEVVVTAEKRTTNLQQTPVAATVLTGAQLLHAGVINVDQLETVSPSLTVANFGQGNEFNIRGIGRSENNTQTQTGVVTYRDNVATFPGYLQDEPYYDISNIQILRGPQGTFSGENSTGGAVYVTETPPNFRGVNGYVMAQYGNYDNVMLQGAVNIPISKTLASRVAFYDAYRNTFFHITGPYIGGNGTLKESAIRYSLLWRPSDRLNVLWQNDYAYIDNGGYPASPATATTPLFDITANGPQAAIDQIARSTLNINYKMQNGVTLRSITGLQYGRSVYQADLDGTDVLNYVFKDLVPAEMYSQEFDLISPEKGFLTWVAGIYYQGLDYSYPVGQGYYVGYPPGVFDE</sequence>
<feature type="domain" description="TonB-dependent receptor plug" evidence="11">
    <location>
        <begin position="77"/>
        <end position="183"/>
    </location>
</feature>
<name>T0Z7M6_9ZZZZ</name>
<evidence type="ECO:0000313" key="12">
    <source>
        <dbReference type="EMBL" id="EQD40117.1"/>
    </source>
</evidence>
<dbReference type="Pfam" id="PF07715">
    <property type="entry name" value="Plug"/>
    <property type="match status" value="1"/>
</dbReference>
<evidence type="ECO:0000259" key="11">
    <source>
        <dbReference type="Pfam" id="PF07715"/>
    </source>
</evidence>
<proteinExistence type="predicted"/>
<keyword evidence="2" id="KW-0813">Transport</keyword>
<keyword evidence="3" id="KW-0410">Iron transport</keyword>
<protein>
    <submittedName>
        <fullName evidence="12">TonB-dependent receptor</fullName>
    </submittedName>
</protein>
<keyword evidence="7" id="KW-0798">TonB box</keyword>
<dbReference type="Gene3D" id="2.40.170.20">
    <property type="entry name" value="TonB-dependent receptor, beta-barrel domain"/>
    <property type="match status" value="1"/>
</dbReference>
<organism evidence="12">
    <name type="scientific">mine drainage metagenome</name>
    <dbReference type="NCBI Taxonomy" id="410659"/>
    <lineage>
        <taxon>unclassified sequences</taxon>
        <taxon>metagenomes</taxon>
        <taxon>ecological metagenomes</taxon>
    </lineage>
</organism>
<dbReference type="InterPro" id="IPR012910">
    <property type="entry name" value="Plug_dom"/>
</dbReference>
<dbReference type="AlphaFoldDB" id="T0Z7M6"/>
<dbReference type="SUPFAM" id="SSF56935">
    <property type="entry name" value="Porins"/>
    <property type="match status" value="1"/>
</dbReference>
<evidence type="ECO:0000256" key="1">
    <source>
        <dbReference type="ARBA" id="ARBA00004571"/>
    </source>
</evidence>
<feature type="compositionally biased region" description="Low complexity" evidence="10">
    <location>
        <begin position="50"/>
        <end position="60"/>
    </location>
</feature>
<evidence type="ECO:0000256" key="2">
    <source>
        <dbReference type="ARBA" id="ARBA00022448"/>
    </source>
</evidence>
<feature type="compositionally biased region" description="Polar residues" evidence="10">
    <location>
        <begin position="34"/>
        <end position="45"/>
    </location>
</feature>
<keyword evidence="9" id="KW-0998">Cell outer membrane</keyword>
<evidence type="ECO:0000256" key="10">
    <source>
        <dbReference type="SAM" id="MobiDB-lite"/>
    </source>
</evidence>
<dbReference type="EMBL" id="AUZX01012186">
    <property type="protein sequence ID" value="EQD40117.1"/>
    <property type="molecule type" value="Genomic_DNA"/>
</dbReference>
<keyword evidence="12" id="KW-0675">Receptor</keyword>